<accession>A0AAN0JQU5</accession>
<dbReference type="PANTHER" id="PTHR24198:SF165">
    <property type="entry name" value="ANKYRIN REPEAT-CONTAINING PROTEIN-RELATED"/>
    <property type="match status" value="1"/>
</dbReference>
<dbReference type="SMART" id="SM00248">
    <property type="entry name" value="ANK"/>
    <property type="match status" value="3"/>
</dbReference>
<evidence type="ECO:0000256" key="1">
    <source>
        <dbReference type="ARBA" id="ARBA00022737"/>
    </source>
</evidence>
<evidence type="ECO:0000313" key="5">
    <source>
        <dbReference type="Proteomes" id="UP000007879"/>
    </source>
</evidence>
<dbReference type="PROSITE" id="PS50297">
    <property type="entry name" value="ANK_REP_REGION"/>
    <property type="match status" value="2"/>
</dbReference>
<dbReference type="EnsemblMetazoa" id="XM_020003856.1">
    <property type="protein sequence ID" value="XP_019859415.1"/>
    <property type="gene ID" value="LOC109587621"/>
</dbReference>
<sequence>MNEDNSTLLLYAVKKGSIEAVDILLTNGARTDVVSEHFGNPLHCASQTGNANIIKLLITKGKADVNAVDKKNRTPLLYAVASDSIEAVDILLTNGARTDMPELLTQSMLHGDQCVPLLVVCQHLRIKLVAAVAHKE</sequence>
<dbReference type="GO" id="GO:0005737">
    <property type="term" value="C:cytoplasm"/>
    <property type="evidence" value="ECO:0007669"/>
    <property type="project" value="TreeGrafter"/>
</dbReference>
<dbReference type="Gene3D" id="1.25.40.20">
    <property type="entry name" value="Ankyrin repeat-containing domain"/>
    <property type="match status" value="1"/>
</dbReference>
<evidence type="ECO:0000313" key="4">
    <source>
        <dbReference type="EnsemblMetazoa" id="XP_019859415.1"/>
    </source>
</evidence>
<feature type="repeat" description="ANK" evidence="3">
    <location>
        <begin position="4"/>
        <end position="36"/>
    </location>
</feature>
<dbReference type="Pfam" id="PF12796">
    <property type="entry name" value="Ank_2"/>
    <property type="match status" value="1"/>
</dbReference>
<dbReference type="GeneID" id="109587621"/>
<reference evidence="4" key="2">
    <citation type="submission" date="2024-06" db="UniProtKB">
        <authorList>
            <consortium name="EnsemblMetazoa"/>
        </authorList>
    </citation>
    <scope>IDENTIFICATION</scope>
</reference>
<name>A0AAN0JQU5_AMPQE</name>
<dbReference type="InterPro" id="IPR002110">
    <property type="entry name" value="Ankyrin_rpt"/>
</dbReference>
<dbReference type="PANTHER" id="PTHR24198">
    <property type="entry name" value="ANKYRIN REPEAT AND PROTEIN KINASE DOMAIN-CONTAINING PROTEIN"/>
    <property type="match status" value="1"/>
</dbReference>
<protein>
    <submittedName>
        <fullName evidence="4">Uncharacterized protein</fullName>
    </submittedName>
</protein>
<reference evidence="5" key="1">
    <citation type="journal article" date="2010" name="Nature">
        <title>The Amphimedon queenslandica genome and the evolution of animal complexity.</title>
        <authorList>
            <person name="Srivastava M."/>
            <person name="Simakov O."/>
            <person name="Chapman J."/>
            <person name="Fahey B."/>
            <person name="Gauthier M.E."/>
            <person name="Mitros T."/>
            <person name="Richards G.S."/>
            <person name="Conaco C."/>
            <person name="Dacre M."/>
            <person name="Hellsten U."/>
            <person name="Larroux C."/>
            <person name="Putnam N.H."/>
            <person name="Stanke M."/>
            <person name="Adamska M."/>
            <person name="Darling A."/>
            <person name="Degnan S.M."/>
            <person name="Oakley T.H."/>
            <person name="Plachetzki D.C."/>
            <person name="Zhai Y."/>
            <person name="Adamski M."/>
            <person name="Calcino A."/>
            <person name="Cummins S.F."/>
            <person name="Goodstein D.M."/>
            <person name="Harris C."/>
            <person name="Jackson D.J."/>
            <person name="Leys S.P."/>
            <person name="Shu S."/>
            <person name="Woodcroft B.J."/>
            <person name="Vervoort M."/>
            <person name="Kosik K.S."/>
            <person name="Manning G."/>
            <person name="Degnan B.M."/>
            <person name="Rokhsar D.S."/>
        </authorList>
    </citation>
    <scope>NUCLEOTIDE SEQUENCE [LARGE SCALE GENOMIC DNA]</scope>
</reference>
<evidence type="ECO:0000256" key="2">
    <source>
        <dbReference type="ARBA" id="ARBA00023043"/>
    </source>
</evidence>
<proteinExistence type="predicted"/>
<keyword evidence="5" id="KW-1185">Reference proteome</keyword>
<dbReference type="Proteomes" id="UP000007879">
    <property type="component" value="Unassembled WGS sequence"/>
</dbReference>
<dbReference type="AlphaFoldDB" id="A0AAN0JQU5"/>
<evidence type="ECO:0000256" key="3">
    <source>
        <dbReference type="PROSITE-ProRule" id="PRU00023"/>
    </source>
</evidence>
<organism evidence="4 5">
    <name type="scientific">Amphimedon queenslandica</name>
    <name type="common">Sponge</name>
    <dbReference type="NCBI Taxonomy" id="400682"/>
    <lineage>
        <taxon>Eukaryota</taxon>
        <taxon>Metazoa</taxon>
        <taxon>Porifera</taxon>
        <taxon>Demospongiae</taxon>
        <taxon>Heteroscleromorpha</taxon>
        <taxon>Haplosclerida</taxon>
        <taxon>Niphatidae</taxon>
        <taxon>Amphimedon</taxon>
    </lineage>
</organism>
<dbReference type="SUPFAM" id="SSF48403">
    <property type="entry name" value="Ankyrin repeat"/>
    <property type="match status" value="1"/>
</dbReference>
<keyword evidence="2 3" id="KW-0040">ANK repeat</keyword>
<dbReference type="KEGG" id="aqu:109587621"/>
<dbReference type="InterPro" id="IPR036770">
    <property type="entry name" value="Ankyrin_rpt-contain_sf"/>
</dbReference>
<keyword evidence="1" id="KW-0677">Repeat</keyword>
<feature type="repeat" description="ANK" evidence="3">
    <location>
        <begin position="71"/>
        <end position="103"/>
    </location>
</feature>
<dbReference type="PROSITE" id="PS50088">
    <property type="entry name" value="ANK_REPEAT"/>
    <property type="match status" value="2"/>
</dbReference>
<dbReference type="RefSeq" id="XP_019859415.1">
    <property type="nucleotide sequence ID" value="XM_020003856.1"/>
</dbReference>